<feature type="region of interest" description="Disordered" evidence="5">
    <location>
        <begin position="869"/>
        <end position="913"/>
    </location>
</feature>
<dbReference type="Pfam" id="PF03372">
    <property type="entry name" value="Exo_endo_phos"/>
    <property type="match status" value="1"/>
</dbReference>
<dbReference type="EMBL" id="JAUPFM010000005">
    <property type="protein sequence ID" value="KAK2851297.1"/>
    <property type="molecule type" value="Genomic_DNA"/>
</dbReference>
<evidence type="ECO:0000256" key="2">
    <source>
        <dbReference type="ARBA" id="ARBA00022722"/>
    </source>
</evidence>
<evidence type="ECO:0000256" key="3">
    <source>
        <dbReference type="ARBA" id="ARBA00022759"/>
    </source>
</evidence>
<evidence type="ECO:0000256" key="6">
    <source>
        <dbReference type="SAM" id="Phobius"/>
    </source>
</evidence>
<evidence type="ECO:0000313" key="9">
    <source>
        <dbReference type="EMBL" id="KAK2851297.1"/>
    </source>
</evidence>
<feature type="region of interest" description="Disordered" evidence="5">
    <location>
        <begin position="378"/>
        <end position="399"/>
    </location>
</feature>
<evidence type="ECO:0000256" key="4">
    <source>
        <dbReference type="ARBA" id="ARBA00022801"/>
    </source>
</evidence>
<evidence type="ECO:0000313" key="10">
    <source>
        <dbReference type="Proteomes" id="UP001187415"/>
    </source>
</evidence>
<keyword evidence="3" id="KW-0255">Endonuclease</keyword>
<feature type="signal peptide" evidence="7">
    <location>
        <begin position="1"/>
        <end position="20"/>
    </location>
</feature>
<dbReference type="SMART" id="SM00476">
    <property type="entry name" value="DNaseIc"/>
    <property type="match status" value="1"/>
</dbReference>
<evidence type="ECO:0000259" key="8">
    <source>
        <dbReference type="Pfam" id="PF03372"/>
    </source>
</evidence>
<protein>
    <recommendedName>
        <fullName evidence="8">Endonuclease/exonuclease/phosphatase domain-containing protein</fullName>
    </recommendedName>
</protein>
<feature type="transmembrane region" description="Helical" evidence="6">
    <location>
        <begin position="941"/>
        <end position="962"/>
    </location>
</feature>
<keyword evidence="4" id="KW-0378">Hydrolase</keyword>
<dbReference type="PANTHER" id="PTHR11371:SF11">
    <property type="entry name" value="DEOXYRIBONUCLEASE"/>
    <property type="match status" value="1"/>
</dbReference>
<comment type="caution">
    <text evidence="9">The sequence shown here is derived from an EMBL/GenBank/DDBJ whole genome shotgun (WGS) entry which is preliminary data.</text>
</comment>
<dbReference type="InterPro" id="IPR036691">
    <property type="entry name" value="Endo/exonu/phosph_ase_sf"/>
</dbReference>
<keyword evidence="6" id="KW-0812">Transmembrane</keyword>
<dbReference type="GO" id="GO:0006308">
    <property type="term" value="P:DNA catabolic process"/>
    <property type="evidence" value="ECO:0007669"/>
    <property type="project" value="InterPro"/>
</dbReference>
<feature type="region of interest" description="Disordered" evidence="5">
    <location>
        <begin position="467"/>
        <end position="501"/>
    </location>
</feature>
<feature type="domain" description="Endonuclease/exonuclease/phosphatase" evidence="8">
    <location>
        <begin position="43"/>
        <end position="239"/>
    </location>
</feature>
<keyword evidence="6" id="KW-0472">Membrane</keyword>
<feature type="compositionally biased region" description="Basic and acidic residues" evidence="5">
    <location>
        <begin position="869"/>
        <end position="878"/>
    </location>
</feature>
<keyword evidence="6" id="KW-1133">Transmembrane helix</keyword>
<comment type="similarity">
    <text evidence="1">Belongs to the DNase I family.</text>
</comment>
<gene>
    <name evidence="9" type="ORF">Q5P01_007573</name>
</gene>
<dbReference type="GO" id="GO:0004530">
    <property type="term" value="F:deoxyribonuclease I activity"/>
    <property type="evidence" value="ECO:0007669"/>
    <property type="project" value="TreeGrafter"/>
</dbReference>
<dbReference type="GO" id="GO:0005634">
    <property type="term" value="C:nucleus"/>
    <property type="evidence" value="ECO:0007669"/>
    <property type="project" value="TreeGrafter"/>
</dbReference>
<reference evidence="9" key="1">
    <citation type="submission" date="2023-07" db="EMBL/GenBank/DDBJ databases">
        <title>Chromosome-level Genome Assembly of Striped Snakehead (Channa striata).</title>
        <authorList>
            <person name="Liu H."/>
        </authorList>
    </citation>
    <scope>NUCLEOTIDE SEQUENCE</scope>
    <source>
        <strain evidence="9">Gz</strain>
        <tissue evidence="9">Muscle</tissue>
    </source>
</reference>
<feature type="chain" id="PRO_5041696036" description="Endonuclease/exonuclease/phosphatase domain-containing protein" evidence="7">
    <location>
        <begin position="21"/>
        <end position="978"/>
    </location>
</feature>
<dbReference type="PANTHER" id="PTHR11371">
    <property type="entry name" value="DEOXYRIBONUCLEASE"/>
    <property type="match status" value="1"/>
</dbReference>
<feature type="compositionally biased region" description="Acidic residues" evidence="5">
    <location>
        <begin position="480"/>
        <end position="500"/>
    </location>
</feature>
<keyword evidence="10" id="KW-1185">Reference proteome</keyword>
<feature type="compositionally biased region" description="Acidic residues" evidence="5">
    <location>
        <begin position="385"/>
        <end position="399"/>
    </location>
</feature>
<evidence type="ECO:0000256" key="5">
    <source>
        <dbReference type="SAM" id="MobiDB-lite"/>
    </source>
</evidence>
<dbReference type="InterPro" id="IPR005135">
    <property type="entry name" value="Endo/exonuclease/phosphatase"/>
</dbReference>
<dbReference type="Gene3D" id="3.60.10.10">
    <property type="entry name" value="Endonuclease/exonuclease/phosphatase"/>
    <property type="match status" value="1"/>
</dbReference>
<accession>A0AA88N9I6</accession>
<dbReference type="InterPro" id="IPR016202">
    <property type="entry name" value="DNase_I"/>
</dbReference>
<name>A0AA88N9I6_CHASR</name>
<organism evidence="9 10">
    <name type="scientific">Channa striata</name>
    <name type="common">Snakehead murrel</name>
    <name type="synonym">Ophicephalus striatus</name>
    <dbReference type="NCBI Taxonomy" id="64152"/>
    <lineage>
        <taxon>Eukaryota</taxon>
        <taxon>Metazoa</taxon>
        <taxon>Chordata</taxon>
        <taxon>Craniata</taxon>
        <taxon>Vertebrata</taxon>
        <taxon>Euteleostomi</taxon>
        <taxon>Actinopterygii</taxon>
        <taxon>Neopterygii</taxon>
        <taxon>Teleostei</taxon>
        <taxon>Neoteleostei</taxon>
        <taxon>Acanthomorphata</taxon>
        <taxon>Anabantaria</taxon>
        <taxon>Anabantiformes</taxon>
        <taxon>Channoidei</taxon>
        <taxon>Channidae</taxon>
        <taxon>Channa</taxon>
    </lineage>
</organism>
<dbReference type="SUPFAM" id="SSF56219">
    <property type="entry name" value="DNase I-like"/>
    <property type="match status" value="1"/>
</dbReference>
<sequence>MRTAVLLLVAGLCALNVTVSLKICAFNVQSFGESKPTTRGLWILSRCDLCLIQEVRDSKGEAVKALVQALNRFDRSNSYSHVESERLGRKTYKEQYVYVYRNNVLKVKDHYQYPKEERGGINETDVFSRDPFIVRFHSPTTLVKDFVLIGQHTCPKTAMKEMDELYTVFKGVYKKWKTDNVIILGDLNAGCGYVTIEGWRAVRLRGDPKFHWLIGDEQDTAVREKKHCAYDRIIVHGREIISSIVPGSAQPFNFKEHFHLTEKQLTKMEQSLSELLSDAFSETSVPCLEDGDLDFENLNFDERFENENTDTSHKNLPTKEDRALHQETTGEATVSYDMENKDMAQNAGEEQFEVKNEEEDYQGVGISLAGIDKRAEEDYTSLDRESEEESSDSGDDVEKENIEAQEELGDLVKSFHYGDNFYYDNKEDNIFAEGQFLAPEGTENSQFRNEEQGECDSEEVCYFGQVPERGNGMATKGDGTEEDEQAQAEEAQDDSSDSESEDMKIIVENVAAQSFEQEVESPYRDVPIEASLEFPDISVQNLQDLVAEVDSEEYVEKMKDFSGEEHQEAGEGFADYPSDFSSCEYVEGEGTNQEDEYKSKNLPCPERVVTDVTWLGREENTDEEGDGYLYSRDLEMDADRMMSMDTTSVENDRTNLEVVKHVTECDDGVEAGESDSYSSSDDEFQVRRRDEEVSDSMCLQDLDNTQLYSESGAAFSTWSISDDPHFTNNGINLADFNINVDFDLLKTDSLLAEELLTTEDTDVSQHPADDINSYSVVQREDSKTICSAYQGSLDDSFFFNTELEVSGVSEQGQLGDDEYEEERNWEQEQERIKAFYKFYDDSDGENGREERQIKVQFCSDPLSQVIHYETESSSDRDSLSSSTDREEDLSATETSEEPREPDNTLQIPPAFDPPCVELPESVPEKKLSNTRICTGKHKCLGVLKLILMMVLVVLMGLLMFWLTTDQADWLSHVSFFKA</sequence>
<dbReference type="PRINTS" id="PR00130">
    <property type="entry name" value="DNASEI"/>
</dbReference>
<dbReference type="CDD" id="cd10282">
    <property type="entry name" value="DNase1"/>
    <property type="match status" value="1"/>
</dbReference>
<dbReference type="GO" id="GO:0003677">
    <property type="term" value="F:DNA binding"/>
    <property type="evidence" value="ECO:0007669"/>
    <property type="project" value="TreeGrafter"/>
</dbReference>
<keyword evidence="2" id="KW-0540">Nuclease</keyword>
<evidence type="ECO:0000256" key="1">
    <source>
        <dbReference type="ARBA" id="ARBA00007359"/>
    </source>
</evidence>
<keyword evidence="7" id="KW-0732">Signal</keyword>
<dbReference type="AlphaFoldDB" id="A0AA88N9I6"/>
<proteinExistence type="inferred from homology"/>
<evidence type="ECO:0000256" key="7">
    <source>
        <dbReference type="SAM" id="SignalP"/>
    </source>
</evidence>
<dbReference type="Proteomes" id="UP001187415">
    <property type="component" value="Unassembled WGS sequence"/>
</dbReference>